<reference evidence="1 2" key="1">
    <citation type="submission" date="2014-07" db="EMBL/GenBank/DDBJ databases">
        <title>Tepidicaulis marinum gen. nov., sp. nov., a novel marine bacterium denitrifying nitrate to nitrous oxide strictly under microaerobic conditions.</title>
        <authorList>
            <person name="Takeuchi M."/>
            <person name="Yamagishi T."/>
            <person name="Kamagata Y."/>
            <person name="Oshima K."/>
            <person name="Hattori M."/>
            <person name="Katayama T."/>
            <person name="Hanada S."/>
            <person name="Tamaki H."/>
            <person name="Marumo K."/>
            <person name="Maeda H."/>
            <person name="Nedachi M."/>
            <person name="Iwasaki W."/>
            <person name="Suwa Y."/>
            <person name="Sakata S."/>
        </authorList>
    </citation>
    <scope>NUCLEOTIDE SEQUENCE [LARGE SCALE GENOMIC DNA]</scope>
    <source>
        <strain evidence="1 2">MA2</strain>
    </source>
</reference>
<organism evidence="1 2">
    <name type="scientific">Tepidicaulis marinus</name>
    <dbReference type="NCBI Taxonomy" id="1333998"/>
    <lineage>
        <taxon>Bacteria</taxon>
        <taxon>Pseudomonadati</taxon>
        <taxon>Pseudomonadota</taxon>
        <taxon>Alphaproteobacteria</taxon>
        <taxon>Hyphomicrobiales</taxon>
        <taxon>Parvibaculaceae</taxon>
        <taxon>Tepidicaulis</taxon>
    </lineage>
</organism>
<sequence length="57" mass="6924">MKRFGIEIPSWSGSINTYDEWKDFDNFYQKLEVYLGRGRWKDIEEIVEEYAANVTRE</sequence>
<dbReference type="Proteomes" id="UP000028702">
    <property type="component" value="Unassembled WGS sequence"/>
</dbReference>
<evidence type="ECO:0000313" key="2">
    <source>
        <dbReference type="Proteomes" id="UP000028702"/>
    </source>
</evidence>
<evidence type="ECO:0000313" key="1">
    <source>
        <dbReference type="EMBL" id="GAK46634.1"/>
    </source>
</evidence>
<dbReference type="AlphaFoldDB" id="A0A081BF16"/>
<proteinExistence type="predicted"/>
<protein>
    <submittedName>
        <fullName evidence="1">Uncharacterized protein</fullName>
    </submittedName>
</protein>
<keyword evidence="2" id="KW-1185">Reference proteome</keyword>
<accession>A0A081BF16</accession>
<dbReference type="EMBL" id="BBIO01000023">
    <property type="protein sequence ID" value="GAK46634.1"/>
    <property type="molecule type" value="Genomic_DNA"/>
</dbReference>
<gene>
    <name evidence="1" type="ORF">M2A_3133</name>
</gene>
<comment type="caution">
    <text evidence="1">The sequence shown here is derived from an EMBL/GenBank/DDBJ whole genome shotgun (WGS) entry which is preliminary data.</text>
</comment>
<name>A0A081BF16_9HYPH</name>